<dbReference type="GO" id="GO:0016805">
    <property type="term" value="F:dipeptidase activity"/>
    <property type="evidence" value="ECO:0007669"/>
    <property type="project" value="TreeGrafter"/>
</dbReference>
<keyword evidence="2" id="KW-1185">Reference proteome</keyword>
<dbReference type="PANTHER" id="PTHR30575">
    <property type="entry name" value="PEPTIDASE M20"/>
    <property type="match status" value="1"/>
</dbReference>
<dbReference type="GO" id="GO:0071713">
    <property type="term" value="F:para-aminobenzoyl-glutamate hydrolase activity"/>
    <property type="evidence" value="ECO:0007669"/>
    <property type="project" value="TreeGrafter"/>
</dbReference>
<dbReference type="AlphaFoldDB" id="A0A5M3WV56"/>
<comment type="caution">
    <text evidence="1">The sequence shown here is derived from an EMBL/GenBank/DDBJ whole genome shotgun (WGS) entry which is preliminary data.</text>
</comment>
<dbReference type="GO" id="GO:0005737">
    <property type="term" value="C:cytoplasm"/>
    <property type="evidence" value="ECO:0007669"/>
    <property type="project" value="TreeGrafter"/>
</dbReference>
<organism evidence="1 2">
    <name type="scientific">Acrocarpospora macrocephala</name>
    <dbReference type="NCBI Taxonomy" id="150177"/>
    <lineage>
        <taxon>Bacteria</taxon>
        <taxon>Bacillati</taxon>
        <taxon>Actinomycetota</taxon>
        <taxon>Actinomycetes</taxon>
        <taxon>Streptosporangiales</taxon>
        <taxon>Streptosporangiaceae</taxon>
        <taxon>Acrocarpospora</taxon>
    </lineage>
</organism>
<dbReference type="Gene3D" id="3.40.630.10">
    <property type="entry name" value="Zn peptidases"/>
    <property type="match status" value="1"/>
</dbReference>
<evidence type="ECO:0000313" key="2">
    <source>
        <dbReference type="Proteomes" id="UP000331127"/>
    </source>
</evidence>
<dbReference type="GO" id="GO:0046657">
    <property type="term" value="P:folic acid catabolic process"/>
    <property type="evidence" value="ECO:0007669"/>
    <property type="project" value="TreeGrafter"/>
</dbReference>
<dbReference type="InterPro" id="IPR052030">
    <property type="entry name" value="Peptidase_M20/M20A_hydrolases"/>
</dbReference>
<sequence length="525" mass="58571">MSGLSEAQRSAVEAVDEISAELSEFHMQIWSLAEPAWREYRSARLYVDRLREEGFEVEEGSGGMPTAFAARWGDSGPAIGMYAEYDASPGYSQEPVPYRSPRAGFHPLAPGFTDAHCALGVGALAGAIATKRALERSGIPGQVRFFGEPAEKVSGSKVVHATKGYYDDLDAAISYHPFFHTCVRWDYQNAMYSAVIFTFETLPDDEWVQAPPSITSYGPQSAAKPPGALDALGLMLTATKYVKESLFPHMGLWRLNESMPNTSQATADNLPIRFTQIQYSWSSPLAELQDSILDALKRNARHAAGIAHCKVSMRWVSRTRPALVNHAMAATVNKYLHELGPATFSEEVYEHARALEAELGFEPSADPFLRSVHVITEPQEWDAIQRSKLPPWQECTGSDDYTEYSWHAPVARVFTAKPTLHAVGDIFHWANNTMNGIPAAIDPTWIYGGKTLALSALEYFENPELRKEAREEFLRRRDNADERFHSPLLPADFKPPIDLPWPEYVETARGLSWQLPTTQNFGEEL</sequence>
<proteinExistence type="predicted"/>
<reference evidence="1 2" key="1">
    <citation type="submission" date="2019-10" db="EMBL/GenBank/DDBJ databases">
        <title>Whole genome shotgun sequence of Acrocarpospora macrocephala NBRC 16266.</title>
        <authorList>
            <person name="Ichikawa N."/>
            <person name="Kimura A."/>
            <person name="Kitahashi Y."/>
            <person name="Komaki H."/>
            <person name="Oguchi A."/>
        </authorList>
    </citation>
    <scope>NUCLEOTIDE SEQUENCE [LARGE SCALE GENOMIC DNA]</scope>
    <source>
        <strain evidence="1 2">NBRC 16266</strain>
    </source>
</reference>
<name>A0A5M3WV56_9ACTN</name>
<dbReference type="PANTHER" id="PTHR30575:SF0">
    <property type="entry name" value="XAA-ARG DIPEPTIDASE"/>
    <property type="match status" value="1"/>
</dbReference>
<gene>
    <name evidence="1" type="ORF">Amac_059530</name>
</gene>
<accession>A0A5M3WV56</accession>
<protein>
    <recommendedName>
        <fullName evidence="3">Amidohydrolase</fullName>
    </recommendedName>
</protein>
<dbReference type="OrthoDB" id="9781032at2"/>
<dbReference type="EMBL" id="BLAE01000035">
    <property type="protein sequence ID" value="GES12356.1"/>
    <property type="molecule type" value="Genomic_DNA"/>
</dbReference>
<evidence type="ECO:0000313" key="1">
    <source>
        <dbReference type="EMBL" id="GES12356.1"/>
    </source>
</evidence>
<dbReference type="RefSeq" id="WP_155357649.1">
    <property type="nucleotide sequence ID" value="NZ_BAAAHL010000012.1"/>
</dbReference>
<dbReference type="SUPFAM" id="SSF53187">
    <property type="entry name" value="Zn-dependent exopeptidases"/>
    <property type="match status" value="1"/>
</dbReference>
<dbReference type="Proteomes" id="UP000331127">
    <property type="component" value="Unassembled WGS sequence"/>
</dbReference>
<evidence type="ECO:0008006" key="3">
    <source>
        <dbReference type="Google" id="ProtNLM"/>
    </source>
</evidence>